<protein>
    <submittedName>
        <fullName evidence="4">Peptidoglycan hydrolase-like protein with peptidoglycan-binding domain</fullName>
    </submittedName>
</protein>
<sequence>MVRRRVLVMFASLVMLAATAVVVGAPPTPAYADGCYTWSRTLRQGMSGADVTQLQIRVAGWPGNRNQLTLDGDYGPQTAAAVRRFQAAYGLAQDGVAGPATLAKIYALRTTTARRSTSPTPNSTGATAPGPAAPSRRAQHGPTHSGRCGSSRRCVVPSATTR</sequence>
<feature type="domain" description="Peptidoglycan binding-like" evidence="3">
    <location>
        <begin position="47"/>
        <end position="105"/>
    </location>
</feature>
<reference evidence="4" key="1">
    <citation type="submission" date="2020-10" db="EMBL/GenBank/DDBJ databases">
        <title>Sequencing the genomes of 1000 actinobacteria strains.</title>
        <authorList>
            <person name="Klenk H.-P."/>
        </authorList>
    </citation>
    <scope>NUCLEOTIDE SEQUENCE</scope>
    <source>
        <strain evidence="4">DSM 45354</strain>
    </source>
</reference>
<evidence type="ECO:0000256" key="2">
    <source>
        <dbReference type="SAM" id="SignalP"/>
    </source>
</evidence>
<dbReference type="SUPFAM" id="SSF47090">
    <property type="entry name" value="PGBD-like"/>
    <property type="match status" value="1"/>
</dbReference>
<feature type="compositionally biased region" description="Low complexity" evidence="1">
    <location>
        <begin position="112"/>
        <end position="135"/>
    </location>
</feature>
<dbReference type="GO" id="GO:0016787">
    <property type="term" value="F:hydrolase activity"/>
    <property type="evidence" value="ECO:0007669"/>
    <property type="project" value="UniProtKB-KW"/>
</dbReference>
<dbReference type="Pfam" id="PF01471">
    <property type="entry name" value="PG_binding_1"/>
    <property type="match status" value="1"/>
</dbReference>
<feature type="signal peptide" evidence="2">
    <location>
        <begin position="1"/>
        <end position="20"/>
    </location>
</feature>
<comment type="caution">
    <text evidence="4">The sequence shown here is derived from an EMBL/GenBank/DDBJ whole genome shotgun (WGS) entry which is preliminary data.</text>
</comment>
<dbReference type="AlphaFoldDB" id="A0A927N054"/>
<dbReference type="EMBL" id="JADBEM010000001">
    <property type="protein sequence ID" value="MBE1609367.1"/>
    <property type="molecule type" value="Genomic_DNA"/>
</dbReference>
<evidence type="ECO:0000313" key="5">
    <source>
        <dbReference type="Proteomes" id="UP000638648"/>
    </source>
</evidence>
<feature type="region of interest" description="Disordered" evidence="1">
    <location>
        <begin position="112"/>
        <end position="162"/>
    </location>
</feature>
<evidence type="ECO:0000313" key="4">
    <source>
        <dbReference type="EMBL" id="MBE1609367.1"/>
    </source>
</evidence>
<evidence type="ECO:0000259" key="3">
    <source>
        <dbReference type="Pfam" id="PF01471"/>
    </source>
</evidence>
<keyword evidence="4" id="KW-0378">Hydrolase</keyword>
<proteinExistence type="predicted"/>
<feature type="chain" id="PRO_5039732119" evidence="2">
    <location>
        <begin position="21"/>
        <end position="162"/>
    </location>
</feature>
<accession>A0A927N054</accession>
<dbReference type="Gene3D" id="1.10.101.10">
    <property type="entry name" value="PGBD-like superfamily/PGBD"/>
    <property type="match status" value="1"/>
</dbReference>
<evidence type="ECO:0000256" key="1">
    <source>
        <dbReference type="SAM" id="MobiDB-lite"/>
    </source>
</evidence>
<dbReference type="Proteomes" id="UP000638648">
    <property type="component" value="Unassembled WGS sequence"/>
</dbReference>
<organism evidence="4 5">
    <name type="scientific">Actinopolymorpha pittospori</name>
    <dbReference type="NCBI Taxonomy" id="648752"/>
    <lineage>
        <taxon>Bacteria</taxon>
        <taxon>Bacillati</taxon>
        <taxon>Actinomycetota</taxon>
        <taxon>Actinomycetes</taxon>
        <taxon>Propionibacteriales</taxon>
        <taxon>Actinopolymorphaceae</taxon>
        <taxon>Actinopolymorpha</taxon>
    </lineage>
</organism>
<gene>
    <name evidence="4" type="ORF">HEB94_006215</name>
</gene>
<dbReference type="InterPro" id="IPR036366">
    <property type="entry name" value="PGBDSf"/>
</dbReference>
<name>A0A927N054_9ACTN</name>
<dbReference type="InterPro" id="IPR002477">
    <property type="entry name" value="Peptidoglycan-bd-like"/>
</dbReference>
<keyword evidence="5" id="KW-1185">Reference proteome</keyword>
<keyword evidence="2" id="KW-0732">Signal</keyword>
<dbReference type="InterPro" id="IPR036365">
    <property type="entry name" value="PGBD-like_sf"/>
</dbReference>